<evidence type="ECO:0000256" key="1">
    <source>
        <dbReference type="SAM" id="MobiDB-lite"/>
    </source>
</evidence>
<protein>
    <submittedName>
        <fullName evidence="2">Uncharacterized protein</fullName>
    </submittedName>
</protein>
<reference evidence="2 3" key="1">
    <citation type="journal article" date="2001" name="Proc. Natl. Acad. Sci. U.S.A.">
        <title>Complete genome sequence of Caulobacter crescentus.</title>
        <authorList>
            <person name="Nierman W.C."/>
            <person name="Feldblyum T.V."/>
            <person name="Laub M.T."/>
            <person name="Paulsen I.T."/>
            <person name="Nelson K.E."/>
            <person name="Eisen J.A."/>
            <person name="Heidelberg J.F."/>
            <person name="Alley M.R."/>
            <person name="Ohta N."/>
            <person name="Maddock J.R."/>
            <person name="Potocka I."/>
            <person name="Nelson W.C."/>
            <person name="Newton A."/>
            <person name="Stephens C."/>
            <person name="Phadke N.D."/>
            <person name="Ely B."/>
            <person name="DeBoy R.T."/>
            <person name="Dodson R.J."/>
            <person name="Durkin A.S."/>
            <person name="Gwinn M.L."/>
            <person name="Haft D.H."/>
            <person name="Kolonay J.F."/>
            <person name="Smit J."/>
            <person name="Craven M.B."/>
            <person name="Khouri H."/>
            <person name="Shetty J."/>
            <person name="Berry K."/>
            <person name="Utterback T."/>
            <person name="Tran K."/>
            <person name="Wolf A."/>
            <person name="Vamathevan J."/>
            <person name="Ermolaeva M."/>
            <person name="White O."/>
            <person name="Salzberg S.L."/>
            <person name="Venter J.C."/>
            <person name="Shapiro L."/>
            <person name="Fraser C.M."/>
        </authorList>
    </citation>
    <scope>NUCLEOTIDE SEQUENCE [LARGE SCALE GENOMIC DNA]</scope>
    <source>
        <strain evidence="3">ATCC 19089 / CB15</strain>
    </source>
</reference>
<dbReference type="STRING" id="190650.CC_0546"/>
<gene>
    <name evidence="2" type="ordered locus">CC_0546</name>
</gene>
<feature type="region of interest" description="Disordered" evidence="1">
    <location>
        <begin position="240"/>
        <end position="275"/>
    </location>
</feature>
<accession>Q9AAQ0</accession>
<dbReference type="HOGENOM" id="CLU_444602_0_0_5"/>
<dbReference type="EMBL" id="AE005673">
    <property type="protein sequence ID" value="AAK22533.1"/>
    <property type="molecule type" value="Genomic_DNA"/>
</dbReference>
<evidence type="ECO:0000313" key="3">
    <source>
        <dbReference type="Proteomes" id="UP000001816"/>
    </source>
</evidence>
<dbReference type="BioCyc" id="CAULO:CC0546-MONOMER"/>
<organism evidence="2 3">
    <name type="scientific">Caulobacter vibrioides (strain ATCC 19089 / CIP 103742 / CB 15)</name>
    <name type="common">Caulobacter crescentus</name>
    <dbReference type="NCBI Taxonomy" id="190650"/>
    <lineage>
        <taxon>Bacteria</taxon>
        <taxon>Pseudomonadati</taxon>
        <taxon>Pseudomonadota</taxon>
        <taxon>Alphaproteobacteria</taxon>
        <taxon>Caulobacterales</taxon>
        <taxon>Caulobacteraceae</taxon>
        <taxon>Caulobacter</taxon>
    </lineage>
</organism>
<sequence length="614" mass="66698">MTGSRRPDRAGAFRSSTRLLRVTPVDQALRQPGRDLDAMGEVDMVVLRGDAGQRRIEDEVDPSIAQRQSQRLVRALDQRLDLLSREVADIFDDQTRRACARGGLRIGELVAAGRADGLEARDHQPQRGLFQGRADEGLERHPFAVDQSRRRVLEEDPQKPVGAAGLDRLVQGQRQSPGLIAHRRLGRGVAGAHAEGDVLGGELKARVEGLLADRAQQVLLRLIEADADQDVSRPIAVQHRLQQRRRERQARRAGRRVHAQHPQAPDPRARARSLGQALEEEVTANDQRAPQIIGERPQEARCDIGPHLGHERFVKAGQRHQPASGRPTSLVNADQLVMGVEAGRARGPAVAVAVMLDAGLNAVDGRHMAHPPASGVTVREVQHEQAGPSAQRRRRVRHAQELEAHAFGAAELQQGDVMPVGERRVIGRKVAGELLGRAGRQIALHVADAVSEAVRQDHADLLADGIHRVGGPAGDHMPGGENEAGPDQAARPADVVAPHDAAGRLADALQGAGVLDPLILGRGFGFQNRTARDSARGERQRIGLQQLAVLELQGQNPFDRHAMELRHGLGGLQGHGRLIAELEGQQRLFRAHRVGPDGGFDVLFADHRAPQVRD</sequence>
<proteinExistence type="predicted"/>
<dbReference type="KEGG" id="ccr:CC_0546"/>
<evidence type="ECO:0000313" key="2">
    <source>
        <dbReference type="EMBL" id="AAK22533.1"/>
    </source>
</evidence>
<keyword evidence="3" id="KW-1185">Reference proteome</keyword>
<feature type="compositionally biased region" description="Basic residues" evidence="1">
    <location>
        <begin position="241"/>
        <end position="259"/>
    </location>
</feature>
<dbReference type="EnsemblBacteria" id="AAK22533">
    <property type="protein sequence ID" value="AAK22533"/>
    <property type="gene ID" value="CC_0546"/>
</dbReference>
<name>Q9AAQ0_CAUVC</name>
<dbReference type="Proteomes" id="UP000001816">
    <property type="component" value="Chromosome"/>
</dbReference>
<feature type="region of interest" description="Disordered" evidence="1">
    <location>
        <begin position="470"/>
        <end position="490"/>
    </location>
</feature>
<dbReference type="PIR" id="A87317">
    <property type="entry name" value="A87317"/>
</dbReference>
<dbReference type="AlphaFoldDB" id="Q9AAQ0"/>